<evidence type="ECO:0000256" key="1">
    <source>
        <dbReference type="SAM" id="Coils"/>
    </source>
</evidence>
<dbReference type="OrthoDB" id="200738at2759"/>
<proteinExistence type="predicted"/>
<feature type="region of interest" description="Disordered" evidence="2">
    <location>
        <begin position="34"/>
        <end position="76"/>
    </location>
</feature>
<protein>
    <submittedName>
        <fullName evidence="3">Uncharacterized protein</fullName>
    </submittedName>
</protein>
<dbReference type="AlphaFoldDB" id="A0A9W7EWG4"/>
<dbReference type="EMBL" id="BRXY01000408">
    <property type="protein sequence ID" value="GMH93047.1"/>
    <property type="molecule type" value="Genomic_DNA"/>
</dbReference>
<feature type="coiled-coil region" evidence="1">
    <location>
        <begin position="306"/>
        <end position="401"/>
    </location>
</feature>
<accession>A0A9W7EWG4</accession>
<feature type="coiled-coil region" evidence="1">
    <location>
        <begin position="172"/>
        <end position="250"/>
    </location>
</feature>
<evidence type="ECO:0000313" key="4">
    <source>
        <dbReference type="Proteomes" id="UP001165085"/>
    </source>
</evidence>
<keyword evidence="1" id="KW-0175">Coiled coil</keyword>
<reference evidence="4" key="1">
    <citation type="journal article" date="2023" name="Commun. Biol.">
        <title>Genome analysis of Parmales, the sister group of diatoms, reveals the evolutionary specialization of diatoms from phago-mixotrophs to photoautotrophs.</title>
        <authorList>
            <person name="Ban H."/>
            <person name="Sato S."/>
            <person name="Yoshikawa S."/>
            <person name="Yamada K."/>
            <person name="Nakamura Y."/>
            <person name="Ichinomiya M."/>
            <person name="Sato N."/>
            <person name="Blanc-Mathieu R."/>
            <person name="Endo H."/>
            <person name="Kuwata A."/>
            <person name="Ogata H."/>
        </authorList>
    </citation>
    <scope>NUCLEOTIDE SEQUENCE [LARGE SCALE GENOMIC DNA]</scope>
    <source>
        <strain evidence="4">NIES 3701</strain>
    </source>
</reference>
<dbReference type="Proteomes" id="UP001165085">
    <property type="component" value="Unassembled WGS sequence"/>
</dbReference>
<evidence type="ECO:0000313" key="3">
    <source>
        <dbReference type="EMBL" id="GMH93047.1"/>
    </source>
</evidence>
<gene>
    <name evidence="3" type="ORF">TrST_g13699</name>
</gene>
<organism evidence="3 4">
    <name type="scientific">Triparma strigata</name>
    <dbReference type="NCBI Taxonomy" id="1606541"/>
    <lineage>
        <taxon>Eukaryota</taxon>
        <taxon>Sar</taxon>
        <taxon>Stramenopiles</taxon>
        <taxon>Ochrophyta</taxon>
        <taxon>Bolidophyceae</taxon>
        <taxon>Parmales</taxon>
        <taxon>Triparmaceae</taxon>
        <taxon>Triparma</taxon>
    </lineage>
</organism>
<name>A0A9W7EWG4_9STRA</name>
<feature type="compositionally biased region" description="Polar residues" evidence="2">
    <location>
        <begin position="54"/>
        <end position="75"/>
    </location>
</feature>
<evidence type="ECO:0000256" key="2">
    <source>
        <dbReference type="SAM" id="MobiDB-lite"/>
    </source>
</evidence>
<sequence>MHLQAKSDESENSIDASNTSEKMFFEACAVPSTKLSNNNSYREGDDTASHFPASYSSPPKTNATGASNPQMQTPSPVMIGGRGGGGARPKSFIEQMDVESVLEQMTNEVRTAGLRKGRENALVELVAEVRASCKDYTNKCKTTHKEWVQFSEESLSYAGLCRRDKEDMISFMENLKMELAKRERRVEEALKEAELKRDQSEKECIAAKEEAERVKKESEEAQKKTKEDSEQRLQREIARVKARLIKEAEKKASKCVEGVSAEYGKKLNILKAKLESSEKVRLEKEGEVKDLKGALEAETRKYKIDLEEWQATSEENEKSFESLAKENQGLMLENNKLKSEVSQLREQGVRVLGEQREKRRAELDGVEQRVKGVIRKKDELIRKLLERAERAEKRALDVEKVLLEIDSNFTVEDK</sequence>
<keyword evidence="4" id="KW-1185">Reference proteome</keyword>
<comment type="caution">
    <text evidence="3">The sequence shown here is derived from an EMBL/GenBank/DDBJ whole genome shotgun (WGS) entry which is preliminary data.</text>
</comment>